<reference evidence="2" key="1">
    <citation type="submission" date="2016-06" db="EMBL/GenBank/DDBJ databases">
        <authorList>
            <person name="Varghese N."/>
            <person name="Submissions Spin"/>
        </authorList>
    </citation>
    <scope>NUCLEOTIDE SEQUENCE [LARGE SCALE GENOMIC DNA]</scope>
    <source>
        <strain evidence="2">DSM 44151</strain>
    </source>
</reference>
<dbReference type="Proteomes" id="UP000198605">
    <property type="component" value="Unassembled WGS sequence"/>
</dbReference>
<evidence type="ECO:0000313" key="2">
    <source>
        <dbReference type="Proteomes" id="UP000198605"/>
    </source>
</evidence>
<dbReference type="RefSeq" id="WP_139131943.1">
    <property type="nucleotide sequence ID" value="NZ_FMIB01000002.1"/>
</dbReference>
<accession>A0A1C6VWK2</accession>
<dbReference type="GeneID" id="43282211"/>
<dbReference type="EMBL" id="FMIB01000002">
    <property type="protein sequence ID" value="SCL70602.1"/>
    <property type="molecule type" value="Genomic_DNA"/>
</dbReference>
<organism evidence="1 2">
    <name type="scientific">Micromonospora chersina</name>
    <dbReference type="NCBI Taxonomy" id="47854"/>
    <lineage>
        <taxon>Bacteria</taxon>
        <taxon>Bacillati</taxon>
        <taxon>Actinomycetota</taxon>
        <taxon>Actinomycetes</taxon>
        <taxon>Micromonosporales</taxon>
        <taxon>Micromonosporaceae</taxon>
        <taxon>Micromonospora</taxon>
    </lineage>
</organism>
<dbReference type="AlphaFoldDB" id="A0A1C6VWK2"/>
<name>A0A1C6VWK2_9ACTN</name>
<gene>
    <name evidence="1" type="ORF">GA0070603_5598</name>
</gene>
<dbReference type="OrthoDB" id="3363596at2"/>
<sequence>MRRWPVLVSALLLVAAAGVFVVWSMSGRDGRKLPPGPLRDRLATRVVEVLERDPTFRTEVTREPGPRPVCVASVFGVAPDGADTVDEVRTIYTWVNCLWLRPADIARGPAGLDLRDLSGLGMPIALHLGPPVTYEAPEDGEGNPDSVRRIFPRSLEAAAFSHPWPSAQEELRQRVLQVVASSAPSPSPSHS</sequence>
<protein>
    <submittedName>
        <fullName evidence="1">Uncharacterized protein</fullName>
    </submittedName>
</protein>
<proteinExistence type="predicted"/>
<keyword evidence="2" id="KW-1185">Reference proteome</keyword>
<evidence type="ECO:0000313" key="1">
    <source>
        <dbReference type="EMBL" id="SCL70602.1"/>
    </source>
</evidence>